<evidence type="ECO:0000313" key="2">
    <source>
        <dbReference type="Proteomes" id="UP000009283"/>
    </source>
</evidence>
<name>G2TR50_HEYCO</name>
<proteinExistence type="predicted"/>
<protein>
    <submittedName>
        <fullName evidence="1">Uncharacterized protein</fullName>
    </submittedName>
</protein>
<dbReference type="Proteomes" id="UP000009283">
    <property type="component" value="Chromosome"/>
</dbReference>
<gene>
    <name evidence="1" type="ORF">Bcoa_0908</name>
</gene>
<evidence type="ECO:0000313" key="1">
    <source>
        <dbReference type="EMBL" id="AEP00126.1"/>
    </source>
</evidence>
<dbReference type="HOGENOM" id="CLU_194299_0_0_9"/>
<dbReference type="AlphaFoldDB" id="G2TR50"/>
<accession>G2TR50</accession>
<sequence>MDIPKRNCEIVFTNHGNGSKIGCRMKNLCFITEPLNPETERGNQVGGRAPLWGEAFFKKAGPLLCPNPTANPVSVIREDVKL</sequence>
<dbReference type="EMBL" id="CP003056">
    <property type="protein sequence ID" value="AEP00126.1"/>
    <property type="molecule type" value="Genomic_DNA"/>
</dbReference>
<dbReference type="KEGG" id="bag:Bcoa_0908"/>
<organism evidence="1 2">
    <name type="scientific">Heyndrickxia coagulans 36D1</name>
    <dbReference type="NCBI Taxonomy" id="345219"/>
    <lineage>
        <taxon>Bacteria</taxon>
        <taxon>Bacillati</taxon>
        <taxon>Bacillota</taxon>
        <taxon>Bacilli</taxon>
        <taxon>Bacillales</taxon>
        <taxon>Bacillaceae</taxon>
        <taxon>Heyndrickxia</taxon>
    </lineage>
</organism>
<reference evidence="1 2" key="1">
    <citation type="journal article" date="2011" name="Stand. Genomic Sci.">
        <title>Complete Genome Sequence of a thermotolerant sporogenic lactic acid bacterium, Bacillus coagulans strain 36D1.</title>
        <authorList>
            <person name="Rhee M.S."/>
            <person name="Moritz B.E."/>
            <person name="Xie G."/>
            <person name="Glavina Del Rio T."/>
            <person name="Dalin E."/>
            <person name="Tice H."/>
            <person name="Bruce D."/>
            <person name="Goodwin L."/>
            <person name="Chertkov O."/>
            <person name="Brettin T."/>
            <person name="Han C."/>
            <person name="Detter C."/>
            <person name="Pitluck S."/>
            <person name="Land M.L."/>
            <person name="Patel M."/>
            <person name="Ou M."/>
            <person name="Harbrucker R."/>
            <person name="Ingram L.O."/>
            <person name="Shanmugam K.T."/>
        </authorList>
    </citation>
    <scope>NUCLEOTIDE SEQUENCE [LARGE SCALE GENOMIC DNA]</scope>
    <source>
        <strain evidence="1 2">36D1</strain>
    </source>
</reference>